<reference evidence="2 3" key="1">
    <citation type="submission" date="2019-12" db="EMBL/GenBank/DDBJ databases">
        <title>Novel species isolated from a subtropical stream in China.</title>
        <authorList>
            <person name="Lu H."/>
        </authorList>
    </citation>
    <scope>NUCLEOTIDE SEQUENCE [LARGE SCALE GENOMIC DNA]</scope>
    <source>
        <strain evidence="2 3">FT134W</strain>
    </source>
</reference>
<dbReference type="Pfam" id="PF11745">
    <property type="entry name" value="DUF3304"/>
    <property type="match status" value="1"/>
</dbReference>
<protein>
    <submittedName>
        <fullName evidence="2">DUF3304 domain-containing protein</fullName>
    </submittedName>
</protein>
<accession>A0A7X4H0W4</accession>
<proteinExistence type="predicted"/>
<keyword evidence="1" id="KW-0732">Signal</keyword>
<dbReference type="PROSITE" id="PS51257">
    <property type="entry name" value="PROKAR_LIPOPROTEIN"/>
    <property type="match status" value="1"/>
</dbReference>
<feature type="signal peptide" evidence="1">
    <location>
        <begin position="1"/>
        <end position="28"/>
    </location>
</feature>
<evidence type="ECO:0000256" key="1">
    <source>
        <dbReference type="SAM" id="SignalP"/>
    </source>
</evidence>
<evidence type="ECO:0000313" key="2">
    <source>
        <dbReference type="EMBL" id="MYM72676.1"/>
    </source>
</evidence>
<dbReference type="EMBL" id="WWCR01000009">
    <property type="protein sequence ID" value="MYM72676.1"/>
    <property type="molecule type" value="Genomic_DNA"/>
</dbReference>
<evidence type="ECO:0000313" key="3">
    <source>
        <dbReference type="Proteomes" id="UP000469734"/>
    </source>
</evidence>
<organism evidence="2 3">
    <name type="scientific">Duganella margarita</name>
    <dbReference type="NCBI Taxonomy" id="2692170"/>
    <lineage>
        <taxon>Bacteria</taxon>
        <taxon>Pseudomonadati</taxon>
        <taxon>Pseudomonadota</taxon>
        <taxon>Betaproteobacteria</taxon>
        <taxon>Burkholderiales</taxon>
        <taxon>Oxalobacteraceae</taxon>
        <taxon>Telluria group</taxon>
        <taxon>Duganella</taxon>
    </lineage>
</organism>
<dbReference type="Proteomes" id="UP000469734">
    <property type="component" value="Unassembled WGS sequence"/>
</dbReference>
<name>A0A7X4H0W4_9BURK</name>
<sequence>MKPNFHLFFTIFLSLMVGCQSPNIQAQADDQAMARIGILNHTGNYIYSASIDGAGGAGMARWGASGPDVCCAYIPRAWHPGIKVLVRWDMPVEIEHIVKEKVVEIEEYDRPGDVYLNFFPNDEVRVVVSVNGPRNPDFPIRHAGKPKDSISSK</sequence>
<feature type="chain" id="PRO_5031317714" evidence="1">
    <location>
        <begin position="29"/>
        <end position="153"/>
    </location>
</feature>
<dbReference type="AlphaFoldDB" id="A0A7X4H0W4"/>
<comment type="caution">
    <text evidence="2">The sequence shown here is derived from an EMBL/GenBank/DDBJ whole genome shotgun (WGS) entry which is preliminary data.</text>
</comment>
<gene>
    <name evidence="2" type="ORF">GTP56_10750</name>
</gene>
<dbReference type="RefSeq" id="WP_161050086.1">
    <property type="nucleotide sequence ID" value="NZ_WWCR01000009.1"/>
</dbReference>
<dbReference type="InterPro" id="IPR021733">
    <property type="entry name" value="DUF3304"/>
</dbReference>